<dbReference type="VEuPathDB" id="FungiDB:B1J91_B03707g"/>
<dbReference type="Proteomes" id="UP000054886">
    <property type="component" value="Unassembled WGS sequence"/>
</dbReference>
<dbReference type="GO" id="GO:0005829">
    <property type="term" value="C:cytosol"/>
    <property type="evidence" value="ECO:0007669"/>
    <property type="project" value="EnsemblFungi"/>
</dbReference>
<dbReference type="GO" id="GO:0016035">
    <property type="term" value="C:zeta DNA polymerase complex"/>
    <property type="evidence" value="ECO:0007669"/>
    <property type="project" value="EnsemblFungi"/>
</dbReference>
<comment type="caution">
    <text evidence="12">The sequence shown here is derived from an EMBL/GenBank/DDBJ whole genome shotgun (WGS) entry which is preliminary data.</text>
</comment>
<gene>
    <name evidence="12" type="ORF">AO440_000319</name>
</gene>
<evidence type="ECO:0000256" key="1">
    <source>
        <dbReference type="ARBA" id="ARBA00004123"/>
    </source>
</evidence>
<evidence type="ECO:0000256" key="2">
    <source>
        <dbReference type="ARBA" id="ARBA00006035"/>
    </source>
</evidence>
<dbReference type="FunFam" id="3.60.21.50:FF:000005">
    <property type="entry name" value="DNA polymerase delta subunit"/>
    <property type="match status" value="1"/>
</dbReference>
<comment type="catalytic activity">
    <reaction evidence="9">
        <text>DNA(n) + a 2'-deoxyribonucleoside 5'-triphosphate = DNA(n+1) + diphosphate</text>
        <dbReference type="Rhea" id="RHEA:22508"/>
        <dbReference type="Rhea" id="RHEA-COMP:17339"/>
        <dbReference type="Rhea" id="RHEA-COMP:17340"/>
        <dbReference type="ChEBI" id="CHEBI:33019"/>
        <dbReference type="ChEBI" id="CHEBI:61560"/>
        <dbReference type="ChEBI" id="CHEBI:173112"/>
        <dbReference type="EC" id="2.7.7.7"/>
    </reaction>
</comment>
<dbReference type="FunFam" id="2.40.50.430:FF:000002">
    <property type="entry name" value="DNA polymerase delta subunit"/>
    <property type="match status" value="1"/>
</dbReference>
<protein>
    <recommendedName>
        <fullName evidence="3">DNA-directed DNA polymerase</fullName>
        <ecNumber evidence="3">2.7.7.7</ecNumber>
    </recommendedName>
</protein>
<dbReference type="CDD" id="cd07387">
    <property type="entry name" value="MPP_PolD2_C"/>
    <property type="match status" value="1"/>
</dbReference>
<comment type="similarity">
    <text evidence="2">Belongs to the DNA polymerase delta/II small subunit family.</text>
</comment>
<dbReference type="OMA" id="HCILIGT"/>
<accession>A0A0W0EFQ0</accession>
<proteinExistence type="inferred from homology"/>
<feature type="domain" description="DNA polymerase alpha/delta/epsilon subunit B" evidence="10">
    <location>
        <begin position="205"/>
        <end position="437"/>
    </location>
</feature>
<dbReference type="GO" id="GO:0043137">
    <property type="term" value="P:DNA replication, removal of RNA primer"/>
    <property type="evidence" value="ECO:0007669"/>
    <property type="project" value="EnsemblFungi"/>
</dbReference>
<dbReference type="PANTHER" id="PTHR10416">
    <property type="entry name" value="DNA POLYMERASE DELTA SUBUNIT 2"/>
    <property type="match status" value="1"/>
</dbReference>
<keyword evidence="7" id="KW-0239">DNA-directed DNA polymerase</keyword>
<organism evidence="12 13">
    <name type="scientific">Candida glabrata</name>
    <name type="common">Yeast</name>
    <name type="synonym">Torulopsis glabrata</name>
    <dbReference type="NCBI Taxonomy" id="5478"/>
    <lineage>
        <taxon>Eukaryota</taxon>
        <taxon>Fungi</taxon>
        <taxon>Dikarya</taxon>
        <taxon>Ascomycota</taxon>
        <taxon>Saccharomycotina</taxon>
        <taxon>Saccharomycetes</taxon>
        <taxon>Saccharomycetales</taxon>
        <taxon>Saccharomycetaceae</taxon>
        <taxon>Nakaseomyces</taxon>
    </lineage>
</organism>
<dbReference type="EC" id="2.7.7.7" evidence="3"/>
<comment type="subcellular location">
    <subcellularLocation>
        <location evidence="1">Nucleus</location>
    </subcellularLocation>
</comment>
<dbReference type="Pfam" id="PF18018">
    <property type="entry name" value="DNA_pol_D_N"/>
    <property type="match status" value="1"/>
</dbReference>
<dbReference type="GO" id="GO:0006273">
    <property type="term" value="P:lagging strand elongation"/>
    <property type="evidence" value="ECO:0007669"/>
    <property type="project" value="UniProtKB-ARBA"/>
</dbReference>
<dbReference type="InterPro" id="IPR041863">
    <property type="entry name" value="PolD2_C"/>
</dbReference>
<keyword evidence="4" id="KW-0808">Transferase</keyword>
<evidence type="ECO:0000256" key="4">
    <source>
        <dbReference type="ARBA" id="ARBA00022679"/>
    </source>
</evidence>
<dbReference type="GO" id="GO:0006281">
    <property type="term" value="P:DNA repair"/>
    <property type="evidence" value="ECO:0007669"/>
    <property type="project" value="UniProtKB-ARBA"/>
</dbReference>
<evidence type="ECO:0000313" key="12">
    <source>
        <dbReference type="EMBL" id="KTB03489.1"/>
    </source>
</evidence>
<dbReference type="PANTHER" id="PTHR10416:SF0">
    <property type="entry name" value="DNA POLYMERASE DELTA SUBUNIT 2"/>
    <property type="match status" value="1"/>
</dbReference>
<dbReference type="GO" id="GO:0003677">
    <property type="term" value="F:DNA binding"/>
    <property type="evidence" value="ECO:0007669"/>
    <property type="project" value="InterPro"/>
</dbReference>
<keyword evidence="5" id="KW-0548">Nucleotidyltransferase</keyword>
<evidence type="ECO:0000259" key="10">
    <source>
        <dbReference type="Pfam" id="PF04042"/>
    </source>
</evidence>
<dbReference type="InterPro" id="IPR007185">
    <property type="entry name" value="DNA_pol_a/d/e_bsu"/>
</dbReference>
<evidence type="ECO:0000256" key="6">
    <source>
        <dbReference type="ARBA" id="ARBA00022705"/>
    </source>
</evidence>
<dbReference type="GO" id="GO:0003887">
    <property type="term" value="F:DNA-directed DNA polymerase activity"/>
    <property type="evidence" value="ECO:0007669"/>
    <property type="project" value="UniProtKB-KW"/>
</dbReference>
<keyword evidence="6" id="KW-0235">DNA replication</keyword>
<dbReference type="InterPro" id="IPR040663">
    <property type="entry name" value="DNA_pol_D_N"/>
</dbReference>
<evidence type="ECO:0000256" key="9">
    <source>
        <dbReference type="ARBA" id="ARBA00049244"/>
    </source>
</evidence>
<dbReference type="VEuPathDB" id="FungiDB:GVI51_B03619"/>
<keyword evidence="8" id="KW-0539">Nucleus</keyword>
<dbReference type="EMBL" id="LLZZ01000119">
    <property type="protein sequence ID" value="KTB03489.1"/>
    <property type="molecule type" value="Genomic_DNA"/>
</dbReference>
<evidence type="ECO:0000256" key="3">
    <source>
        <dbReference type="ARBA" id="ARBA00012417"/>
    </source>
</evidence>
<evidence type="ECO:0000256" key="5">
    <source>
        <dbReference type="ARBA" id="ARBA00022695"/>
    </source>
</evidence>
<evidence type="ECO:0000259" key="11">
    <source>
        <dbReference type="Pfam" id="PF18018"/>
    </source>
</evidence>
<dbReference type="Gene3D" id="2.40.50.430">
    <property type="match status" value="1"/>
</dbReference>
<dbReference type="VEuPathDB" id="FungiDB:GWK60_B03553"/>
<sequence>MDSLLEKFNSKRTSTHEKPLQRARINEDFEQDNAFALDFDKRDYSPQYHFLYQYRLTVLKNRIREQCYKKWDAGFQLNGKEVVEKKNVLDIQGKEPCWCIGTIYREMKYKPNVLEEVMNDTYGTVDINPESYTDPDGTDEIMLEDESGRLILVGDMIAETPFITGTVIGVLGMEADAGTFQVLDLCYPKALPQEPMPAATSKGKIALVSGINISTTAQERVIKLQLLQEYLMGRLGNEEAVAQIGRLLICGDSIDFNPSSEDPGALVNKLDEFGKFLGNTLQSISIDIMPGANDPSDRTLPQQPLHKALFRENLGQYFDKVNANLLNLVTNPYVFSINGLELLTTAGQNITDICKYVIPAKSDTESTTNVSTDDTDAKCAKTTEHILDLMECTLKWQNIAPTAPDTLWCYPYKDRDPFILNKWPHVYIVGNQPYFGTRKVSLDGVEVVMISVPTFSETGQIVLLDLEDLSTEVVTIGSI</sequence>
<dbReference type="AlphaFoldDB" id="A0A0W0EFQ0"/>
<dbReference type="GO" id="GO:0006278">
    <property type="term" value="P:RNA-templated DNA biosynthetic process"/>
    <property type="evidence" value="ECO:0007669"/>
    <property type="project" value="EnsemblFungi"/>
</dbReference>
<feature type="domain" description="DNA polymerase delta subunit OB-fold" evidence="11">
    <location>
        <begin position="47"/>
        <end position="184"/>
    </location>
</feature>
<dbReference type="VEuPathDB" id="FungiDB:CAGL0B03707g"/>
<dbReference type="Pfam" id="PF04042">
    <property type="entry name" value="DNA_pol_E_B"/>
    <property type="match status" value="1"/>
</dbReference>
<evidence type="ECO:0000313" key="13">
    <source>
        <dbReference type="Proteomes" id="UP000054886"/>
    </source>
</evidence>
<evidence type="ECO:0000256" key="8">
    <source>
        <dbReference type="ARBA" id="ARBA00023242"/>
    </source>
</evidence>
<dbReference type="PhylomeDB" id="A0A0W0EFQ0"/>
<dbReference type="GO" id="GO:0043625">
    <property type="term" value="C:delta DNA polymerase complex"/>
    <property type="evidence" value="ECO:0007669"/>
    <property type="project" value="EnsemblFungi"/>
</dbReference>
<evidence type="ECO:0000256" key="7">
    <source>
        <dbReference type="ARBA" id="ARBA00022932"/>
    </source>
</evidence>
<dbReference type="Gene3D" id="3.60.21.50">
    <property type="match status" value="1"/>
</dbReference>
<name>A0A0W0EFQ0_CANGB</name>
<reference evidence="12 13" key="1">
    <citation type="submission" date="2015-10" db="EMBL/GenBank/DDBJ databases">
        <title>Draft genomes sequences of Candida glabrata isolates 1A, 1B, 2A, 2B, 3A and 3B.</title>
        <authorList>
            <person name="Haavelsrud O.E."/>
            <person name="Gaustad P."/>
        </authorList>
    </citation>
    <scope>NUCLEOTIDE SEQUENCE [LARGE SCALE GENOMIC DNA]</scope>
    <source>
        <strain evidence="12">910700640</strain>
    </source>
</reference>
<dbReference type="InterPro" id="IPR024826">
    <property type="entry name" value="DNA_pol_delta/II_ssu"/>
</dbReference>